<keyword evidence="1" id="KW-1133">Transmembrane helix</keyword>
<dbReference type="PANTHER" id="PTHR19372:SF7">
    <property type="entry name" value="SULFITE OXIDASE, MITOCHONDRIAL"/>
    <property type="match status" value="1"/>
</dbReference>
<accession>A0A6J4MBX0</accession>
<name>A0A6J4MBX0_9ACTN</name>
<gene>
    <name evidence="3" type="ORF">AVDCRST_MAG46-2889</name>
</gene>
<evidence type="ECO:0000259" key="2">
    <source>
        <dbReference type="Pfam" id="PF00174"/>
    </source>
</evidence>
<keyword evidence="1" id="KW-0812">Transmembrane</keyword>
<dbReference type="SUPFAM" id="SSF56524">
    <property type="entry name" value="Oxidoreductase molybdopterin-binding domain"/>
    <property type="match status" value="1"/>
</dbReference>
<dbReference type="GO" id="GO:0020037">
    <property type="term" value="F:heme binding"/>
    <property type="evidence" value="ECO:0007669"/>
    <property type="project" value="TreeGrafter"/>
</dbReference>
<dbReference type="Gene3D" id="3.90.420.10">
    <property type="entry name" value="Oxidoreductase, molybdopterin-binding domain"/>
    <property type="match status" value="1"/>
</dbReference>
<protein>
    <submittedName>
        <fullName evidence="3">Probable sulfite oxidase</fullName>
    </submittedName>
</protein>
<dbReference type="SUPFAM" id="SSF81296">
    <property type="entry name" value="E set domains"/>
    <property type="match status" value="1"/>
</dbReference>
<feature type="transmembrane region" description="Helical" evidence="1">
    <location>
        <begin position="177"/>
        <end position="198"/>
    </location>
</feature>
<dbReference type="GO" id="GO:0006790">
    <property type="term" value="P:sulfur compound metabolic process"/>
    <property type="evidence" value="ECO:0007669"/>
    <property type="project" value="TreeGrafter"/>
</dbReference>
<proteinExistence type="predicted"/>
<dbReference type="PANTHER" id="PTHR19372">
    <property type="entry name" value="SULFITE REDUCTASE"/>
    <property type="match status" value="1"/>
</dbReference>
<feature type="transmembrane region" description="Helical" evidence="1">
    <location>
        <begin position="71"/>
        <end position="90"/>
    </location>
</feature>
<dbReference type="Gene3D" id="2.60.40.650">
    <property type="match status" value="1"/>
</dbReference>
<evidence type="ECO:0000256" key="1">
    <source>
        <dbReference type="SAM" id="Phobius"/>
    </source>
</evidence>
<dbReference type="InterPro" id="IPR014756">
    <property type="entry name" value="Ig_E-set"/>
</dbReference>
<reference evidence="3" key="1">
    <citation type="submission" date="2020-02" db="EMBL/GenBank/DDBJ databases">
        <authorList>
            <person name="Meier V. D."/>
        </authorList>
    </citation>
    <scope>NUCLEOTIDE SEQUENCE</scope>
    <source>
        <strain evidence="3">AVDCRST_MAG46</strain>
    </source>
</reference>
<feature type="transmembrane region" description="Helical" evidence="1">
    <location>
        <begin position="121"/>
        <end position="146"/>
    </location>
</feature>
<feature type="domain" description="Oxidoreductase molybdopterin-binding" evidence="2">
    <location>
        <begin position="253"/>
        <end position="398"/>
    </location>
</feature>
<dbReference type="EMBL" id="CADCUD010000200">
    <property type="protein sequence ID" value="CAA9355591.1"/>
    <property type="molecule type" value="Genomic_DNA"/>
</dbReference>
<dbReference type="InterPro" id="IPR036374">
    <property type="entry name" value="OxRdtase_Mopterin-bd_sf"/>
</dbReference>
<feature type="transmembrane region" description="Helical" evidence="1">
    <location>
        <begin position="97"/>
        <end position="115"/>
    </location>
</feature>
<sequence>MTRYRTTTRLQAAGAGILAAVAGLAVSSGISSLLTGVPTPVIAVGNRVIDWTPTPVKNWAIERFGDADKPILIGSVLVVIVLFAAVAGVIGLRRPTVAIVMTAVLGLAALMLSATDRTATAPAFLVILPSIVALIVSMSALAWLLATLARRQEDTRDRWLSPHPGDQLPSDFDRRRFLIAAMATGAAVAAGGAVTKLFGGAAAAGSRVEVAGLIPVPADPAGPIPRGAQLKLDGISSYMTSNEDFYRVDTALTVPDVPADTWTLRIHGMVDKEVELSFADLLDMRLVERRITLTCVSNQVGGQLAGNATWIGVPLKDIFELVGVQGGADAVLATSADNWTCATPIADMIDREGMLALSMNGEPLPLEHGFPVRVVVPGLYGMVSATKWVVDLEITKLNEVEAYWTGRGWAEEAPIKTQSRIDTPRGFQELKPAQDGTLTMGGVAWAQTTGIAKVEVQIDDEPWQEAKLGAEDTLDTWRMWTWTWDAPTAGNHNITVRATDRSGYTQTSDQAETLPDGATGWHNIQFVVT</sequence>
<dbReference type="GO" id="GO:0043546">
    <property type="term" value="F:molybdopterin cofactor binding"/>
    <property type="evidence" value="ECO:0007669"/>
    <property type="project" value="TreeGrafter"/>
</dbReference>
<organism evidence="3">
    <name type="scientific">uncultured Nocardioidaceae bacterium</name>
    <dbReference type="NCBI Taxonomy" id="253824"/>
    <lineage>
        <taxon>Bacteria</taxon>
        <taxon>Bacillati</taxon>
        <taxon>Actinomycetota</taxon>
        <taxon>Actinomycetes</taxon>
        <taxon>Propionibacteriales</taxon>
        <taxon>Nocardioidaceae</taxon>
        <taxon>environmental samples</taxon>
    </lineage>
</organism>
<keyword evidence="1" id="KW-0472">Membrane</keyword>
<dbReference type="Pfam" id="PF00174">
    <property type="entry name" value="Oxidored_molyb"/>
    <property type="match status" value="1"/>
</dbReference>
<dbReference type="AlphaFoldDB" id="A0A6J4MBX0"/>
<dbReference type="InterPro" id="IPR000572">
    <property type="entry name" value="OxRdtase_Mopterin-bd_dom"/>
</dbReference>
<dbReference type="GO" id="GO:0008482">
    <property type="term" value="F:sulfite oxidase activity"/>
    <property type="evidence" value="ECO:0007669"/>
    <property type="project" value="TreeGrafter"/>
</dbReference>
<evidence type="ECO:0000313" key="3">
    <source>
        <dbReference type="EMBL" id="CAA9355591.1"/>
    </source>
</evidence>